<dbReference type="Pfam" id="PF17777">
    <property type="entry name" value="RL10P_insert"/>
    <property type="match status" value="1"/>
</dbReference>
<evidence type="ECO:0000256" key="4">
    <source>
        <dbReference type="SAM" id="MobiDB-lite"/>
    </source>
</evidence>
<dbReference type="FunFam" id="3.90.105.20:FF:000001">
    <property type="entry name" value="60S acidic ribosomal protein P0"/>
    <property type="match status" value="1"/>
</dbReference>
<dbReference type="InterPro" id="IPR030670">
    <property type="entry name" value="uL10_eukaryotes"/>
</dbReference>
<protein>
    <recommendedName>
        <fullName evidence="5">Large ribosomal subunit protein uL10-like insertion domain-containing protein</fullName>
    </recommendedName>
</protein>
<dbReference type="GO" id="GO:0003735">
    <property type="term" value="F:structural constituent of ribosome"/>
    <property type="evidence" value="ECO:0007669"/>
    <property type="project" value="TreeGrafter"/>
</dbReference>
<evidence type="ECO:0000256" key="1">
    <source>
        <dbReference type="ARBA" id="ARBA00008889"/>
    </source>
</evidence>
<feature type="region of interest" description="Disordered" evidence="4">
    <location>
        <begin position="295"/>
        <end position="332"/>
    </location>
</feature>
<keyword evidence="2" id="KW-0689">Ribosomal protein</keyword>
<keyword evidence="7" id="KW-1185">Reference proteome</keyword>
<comment type="similarity">
    <text evidence="1">Belongs to the universal ribosomal protein uL10 family.</text>
</comment>
<dbReference type="Gene3D" id="3.90.105.20">
    <property type="match status" value="1"/>
</dbReference>
<dbReference type="InterPro" id="IPR001790">
    <property type="entry name" value="Ribosomal_uL10"/>
</dbReference>
<evidence type="ECO:0000256" key="2">
    <source>
        <dbReference type="ARBA" id="ARBA00022980"/>
    </source>
</evidence>
<dbReference type="InterPro" id="IPR043164">
    <property type="entry name" value="Ribosomal_uL10-like_insert_sf"/>
</dbReference>
<feature type="compositionally biased region" description="Acidic residues" evidence="4">
    <location>
        <begin position="301"/>
        <end position="317"/>
    </location>
</feature>
<evidence type="ECO:0000259" key="5">
    <source>
        <dbReference type="Pfam" id="PF17777"/>
    </source>
</evidence>
<feature type="domain" description="Large ribosomal subunit protein uL10-like insertion" evidence="5">
    <location>
        <begin position="130"/>
        <end position="199"/>
    </location>
</feature>
<dbReference type="Proteomes" id="UP001295684">
    <property type="component" value="Unassembled WGS sequence"/>
</dbReference>
<dbReference type="AlphaFoldDB" id="A0AAD1XK43"/>
<dbReference type="CDD" id="cd05795">
    <property type="entry name" value="Ribosomal_P0_L10e"/>
    <property type="match status" value="1"/>
</dbReference>
<proteinExistence type="inferred from homology"/>
<keyword evidence="3" id="KW-0687">Ribonucleoprotein</keyword>
<gene>
    <name evidence="6" type="ORF">ECRASSUSDP1_LOCUS15509</name>
</gene>
<dbReference type="SUPFAM" id="SSF160369">
    <property type="entry name" value="Ribosomal protein L10-like"/>
    <property type="match status" value="1"/>
</dbReference>
<dbReference type="GO" id="GO:0070180">
    <property type="term" value="F:large ribosomal subunit rRNA binding"/>
    <property type="evidence" value="ECO:0007669"/>
    <property type="project" value="TreeGrafter"/>
</dbReference>
<dbReference type="PANTHER" id="PTHR45699">
    <property type="entry name" value="60S ACIDIC RIBOSOMAL PROTEIN P0"/>
    <property type="match status" value="1"/>
</dbReference>
<dbReference type="InterPro" id="IPR050323">
    <property type="entry name" value="Ribosomal_protein_uL10"/>
</dbReference>
<evidence type="ECO:0000313" key="6">
    <source>
        <dbReference type="EMBL" id="CAI2374157.1"/>
    </source>
</evidence>
<dbReference type="EMBL" id="CAMPGE010015543">
    <property type="protein sequence ID" value="CAI2374157.1"/>
    <property type="molecule type" value="Genomic_DNA"/>
</dbReference>
<dbReference type="GO" id="GO:0002181">
    <property type="term" value="P:cytoplasmic translation"/>
    <property type="evidence" value="ECO:0007669"/>
    <property type="project" value="TreeGrafter"/>
</dbReference>
<dbReference type="Pfam" id="PF00466">
    <property type="entry name" value="Ribosomal_L10"/>
    <property type="match status" value="1"/>
</dbReference>
<dbReference type="InterPro" id="IPR043141">
    <property type="entry name" value="Ribosomal_uL10-like_sf"/>
</dbReference>
<reference evidence="6" key="1">
    <citation type="submission" date="2023-07" db="EMBL/GenBank/DDBJ databases">
        <authorList>
            <consortium name="AG Swart"/>
            <person name="Singh M."/>
            <person name="Singh A."/>
            <person name="Seah K."/>
            <person name="Emmerich C."/>
        </authorList>
    </citation>
    <scope>NUCLEOTIDE SEQUENCE</scope>
    <source>
        <strain evidence="6">DP1</strain>
    </source>
</reference>
<evidence type="ECO:0000313" key="7">
    <source>
        <dbReference type="Proteomes" id="UP001295684"/>
    </source>
</evidence>
<evidence type="ECO:0000256" key="3">
    <source>
        <dbReference type="ARBA" id="ARBA00023274"/>
    </source>
</evidence>
<comment type="caution">
    <text evidence="6">The sequence shown here is derived from an EMBL/GenBank/DDBJ whole genome shotgun (WGS) entry which is preliminary data.</text>
</comment>
<dbReference type="PANTHER" id="PTHR45699:SF3">
    <property type="entry name" value="LARGE RIBOSOMAL SUBUNIT PROTEIN UL10"/>
    <property type="match status" value="1"/>
</dbReference>
<organism evidence="6 7">
    <name type="scientific">Euplotes crassus</name>
    <dbReference type="NCBI Taxonomy" id="5936"/>
    <lineage>
        <taxon>Eukaryota</taxon>
        <taxon>Sar</taxon>
        <taxon>Alveolata</taxon>
        <taxon>Ciliophora</taxon>
        <taxon>Intramacronucleata</taxon>
        <taxon>Spirotrichea</taxon>
        <taxon>Hypotrichia</taxon>
        <taxon>Euplotida</taxon>
        <taxon>Euplotidae</taxon>
        <taxon>Moneuplotes</taxon>
    </lineage>
</organism>
<sequence length="332" mass="37199">MQSGTERKARKTKFFERVYNIFDKYKRALLVQCDNISARQIHDCRKELRAGNSLMLMGKNTLIKAALQKRLTKPIRGDPDFEGRSKTWTPIDYMEPFVKLLKGNLGIILTNHDLADIKEIIDRHAREAPAKVGAIAQCDVWIRAGPTGLEPRQTLFFQNLGIPTKISRTQIEITTDKQIIFEEEKVGSNEAALLQKLNINPFSYKLKVVNVFDNGKVYGPEVLNITPETIVESYKKVISNVACLSLETGIPTKASASHSIMRVFKNLLAVTFESDYTFKQADIIKDAAVAVSASHKKSADEEPDIQEPQEEEAEEDFGGGAANLFGDDSDDY</sequence>
<accession>A0AAD1XK43</accession>
<name>A0AAD1XK43_EUPCR</name>
<dbReference type="InterPro" id="IPR040637">
    <property type="entry name" value="Ribosomal_uL10-like_insert"/>
</dbReference>
<dbReference type="GO" id="GO:0000027">
    <property type="term" value="P:ribosomal large subunit assembly"/>
    <property type="evidence" value="ECO:0007669"/>
    <property type="project" value="TreeGrafter"/>
</dbReference>
<dbReference type="PIRSF" id="PIRSF039087">
    <property type="entry name" value="L10E"/>
    <property type="match status" value="1"/>
</dbReference>
<dbReference type="GO" id="GO:0022625">
    <property type="term" value="C:cytosolic large ribosomal subunit"/>
    <property type="evidence" value="ECO:0007669"/>
    <property type="project" value="TreeGrafter"/>
</dbReference>
<dbReference type="Gene3D" id="3.30.70.1730">
    <property type="match status" value="1"/>
</dbReference>